<feature type="domain" description="CN hydrolase" evidence="2">
    <location>
        <begin position="1"/>
        <end position="283"/>
    </location>
</feature>
<dbReference type="Proteomes" id="UP001174936">
    <property type="component" value="Unassembled WGS sequence"/>
</dbReference>
<dbReference type="PROSITE" id="PS50263">
    <property type="entry name" value="CN_HYDROLASE"/>
    <property type="match status" value="1"/>
</dbReference>
<feature type="compositionally biased region" description="Pro residues" evidence="1">
    <location>
        <begin position="966"/>
        <end position="982"/>
    </location>
</feature>
<dbReference type="Gene3D" id="3.60.110.10">
    <property type="entry name" value="Carbon-nitrogen hydrolase"/>
    <property type="match status" value="1"/>
</dbReference>
<feature type="region of interest" description="Disordered" evidence="1">
    <location>
        <begin position="537"/>
        <end position="636"/>
    </location>
</feature>
<keyword evidence="4" id="KW-1185">Reference proteome</keyword>
<evidence type="ECO:0000256" key="1">
    <source>
        <dbReference type="SAM" id="MobiDB-lite"/>
    </source>
</evidence>
<feature type="region of interest" description="Disordered" evidence="1">
    <location>
        <begin position="731"/>
        <end position="925"/>
    </location>
</feature>
<feature type="compositionally biased region" description="Polar residues" evidence="1">
    <location>
        <begin position="685"/>
        <end position="695"/>
    </location>
</feature>
<dbReference type="PANTHER" id="PTHR11750:SF26">
    <property type="entry name" value="PROTEIN N-TERMINAL AMIDASE"/>
    <property type="match status" value="1"/>
</dbReference>
<dbReference type="AlphaFoldDB" id="A0AA39YGQ3"/>
<dbReference type="CDD" id="cd07566">
    <property type="entry name" value="ScNTA1_like"/>
    <property type="match status" value="1"/>
</dbReference>
<dbReference type="GO" id="GO:0070773">
    <property type="term" value="F:protein-N-terminal glutamine amidohydrolase activity"/>
    <property type="evidence" value="ECO:0007669"/>
    <property type="project" value="InterPro"/>
</dbReference>
<organism evidence="3 4">
    <name type="scientific">Cercophora newfieldiana</name>
    <dbReference type="NCBI Taxonomy" id="92897"/>
    <lineage>
        <taxon>Eukaryota</taxon>
        <taxon>Fungi</taxon>
        <taxon>Dikarya</taxon>
        <taxon>Ascomycota</taxon>
        <taxon>Pezizomycotina</taxon>
        <taxon>Sordariomycetes</taxon>
        <taxon>Sordariomycetidae</taxon>
        <taxon>Sordariales</taxon>
        <taxon>Lasiosphaeriaceae</taxon>
        <taxon>Cercophora</taxon>
    </lineage>
</organism>
<dbReference type="InterPro" id="IPR036526">
    <property type="entry name" value="C-N_Hydrolase_sf"/>
</dbReference>
<accession>A0AA39YGQ3</accession>
<dbReference type="SUPFAM" id="SSF56317">
    <property type="entry name" value="Carbon-nitrogen hydrolase"/>
    <property type="match status" value="1"/>
</dbReference>
<dbReference type="EMBL" id="JAULSV010000002">
    <property type="protein sequence ID" value="KAK0651595.1"/>
    <property type="molecule type" value="Genomic_DNA"/>
</dbReference>
<feature type="compositionally biased region" description="Polar residues" evidence="1">
    <location>
        <begin position="542"/>
        <end position="559"/>
    </location>
</feature>
<gene>
    <name evidence="3" type="ORF">B0T16DRAFT_454044</name>
</gene>
<feature type="region of interest" description="Disordered" evidence="1">
    <location>
        <begin position="675"/>
        <end position="695"/>
    </location>
</feature>
<sequence length="1106" mass="119227">MKIACLQFAPQVGDIDNNLNRADSVLNKASAEDLAYLDLLVLPELAFSGYNFKSLREISPFLEPSGSGISSLWARTTALRHDCTVVVGYPEKVDITAQWPASPEYYNSAIVVSPDGETIANYRKSFLYYTDETWALEGKDGFFRGRLPGLGRVSLGICMDLNPYKFEAPWDAFEFGLHVLDAASNVVILTMAWHTHEDTRLYSRRPQEPDLETLVYWVQRLEPLIAAKREEEVIVIFCNRTGSEDDVMYTGTSAVLGIRRGEVYVYGLLGRGSKELLVVDTSKPPISKLSEAENVKGEEAQAGEAGCGVEDDMVETPDEGAEVETEDEPQQSPSALDANADILSPTSPIGPFSPTLSMAAFSPTSPTGPFSPLSPIGAFSPVAPLELRWPTTTRGMDAVLEEPGSPVRLHVPSRPFPGESNSIDNAIMGAKAPELPPKGAGLQLPPKHRGLPKLLIPQTPQTPWRFNRRTSPFPLNVPGRSTPQVLTGKIAMTPITAFDIDSAWDSAGGSAILPQSLNASWRGLGLGSHVARSAIVPLPVQKQEQPMKRQQSKASSSRALDNRKYRTVYSPESPKALVYKKDAPPEKKPALQLQIPETPDDARPELKGLWKREELEERWKRSSEEEKEQQQRPNDELSELAITLSGLGIVDSHANTRPNSTFTLPIALQIERTESPCPDRPFSPKSRNVSRTGSRASMIGATDPVLGERAASLSRGSIPISVSPSIFDRAPSVPPAAPSGTGSSISIGMGSGLGSGTDLSSAVGIVRPGSRVGHRLGSVPRGPRRRSLEGNNNGIPNMRSRSLPGVGVGFEEQQPKIKPRLRSLSIVGQQGDDGRRPRSLLRFSISTSSPLKEAPERSFRRPRSGQERMQSADPGPARPRNVSRGRQPGARGTSVERSDSVGVKRSEISRRRSTQKNRASSAAGDYSETAILPDGSVVSVDPYYVPAENEVIRTVTIAAVAADNPTPSPPTGSSPRVSPPILQPKKPRDISKPGWKNPYDISLQPFSPTPPLARAIAAGDLVSATSASPFENSPGPLTPKFIMTTPEPMILQPTSATMPRVGEGGMEGFGNIDKGANGDDLGGGLGGKMRGNIGVLPERERARGVT</sequence>
<feature type="compositionally biased region" description="Low complexity" evidence="1">
    <location>
        <begin position="739"/>
        <end position="748"/>
    </location>
</feature>
<dbReference type="PANTHER" id="PTHR11750">
    <property type="entry name" value="PROTEIN N-TERMINAL AMIDASE"/>
    <property type="match status" value="1"/>
</dbReference>
<reference evidence="3" key="1">
    <citation type="submission" date="2023-06" db="EMBL/GenBank/DDBJ databases">
        <title>Genome-scale phylogeny and comparative genomics of the fungal order Sordariales.</title>
        <authorList>
            <consortium name="Lawrence Berkeley National Laboratory"/>
            <person name="Hensen N."/>
            <person name="Bonometti L."/>
            <person name="Westerberg I."/>
            <person name="Brannstrom I.O."/>
            <person name="Guillou S."/>
            <person name="Cros-Aarteil S."/>
            <person name="Calhoun S."/>
            <person name="Haridas S."/>
            <person name="Kuo A."/>
            <person name="Mondo S."/>
            <person name="Pangilinan J."/>
            <person name="Riley R."/>
            <person name="Labutti K."/>
            <person name="Andreopoulos B."/>
            <person name="Lipzen A."/>
            <person name="Chen C."/>
            <person name="Yanf M."/>
            <person name="Daum C."/>
            <person name="Ng V."/>
            <person name="Clum A."/>
            <person name="Steindorff A."/>
            <person name="Ohm R."/>
            <person name="Martin F."/>
            <person name="Silar P."/>
            <person name="Natvig D."/>
            <person name="Lalanne C."/>
            <person name="Gautier V."/>
            <person name="Ament-Velasquez S.L."/>
            <person name="Kruys A."/>
            <person name="Hutchinson M.I."/>
            <person name="Powell A.J."/>
            <person name="Barry K."/>
            <person name="Miller A.N."/>
            <person name="Grigoriev I.V."/>
            <person name="Debuchy R."/>
            <person name="Gladieux P."/>
            <person name="Thoren M.H."/>
            <person name="Johannesson H."/>
        </authorList>
    </citation>
    <scope>NUCLEOTIDE SEQUENCE</scope>
    <source>
        <strain evidence="3">SMH2532-1</strain>
    </source>
</reference>
<feature type="compositionally biased region" description="Acidic residues" evidence="1">
    <location>
        <begin position="310"/>
        <end position="329"/>
    </location>
</feature>
<evidence type="ECO:0000259" key="2">
    <source>
        <dbReference type="PROSITE" id="PS50263"/>
    </source>
</evidence>
<feature type="compositionally biased region" description="Basic and acidic residues" evidence="1">
    <location>
        <begin position="894"/>
        <end position="910"/>
    </location>
</feature>
<name>A0AA39YGQ3_9PEZI</name>
<protein>
    <recommendedName>
        <fullName evidence="2">CN hydrolase domain-containing protein</fullName>
    </recommendedName>
</protein>
<dbReference type="GO" id="GO:0030163">
    <property type="term" value="P:protein catabolic process"/>
    <property type="evidence" value="ECO:0007669"/>
    <property type="project" value="TreeGrafter"/>
</dbReference>
<feature type="compositionally biased region" description="Basic and acidic residues" evidence="1">
    <location>
        <begin position="579"/>
        <end position="589"/>
    </location>
</feature>
<dbReference type="GO" id="GO:0008418">
    <property type="term" value="F:protein-N-terminal asparagine amidohydrolase activity"/>
    <property type="evidence" value="ECO:0007669"/>
    <property type="project" value="InterPro"/>
</dbReference>
<proteinExistence type="predicted"/>
<comment type="caution">
    <text evidence="3">The sequence shown here is derived from an EMBL/GenBank/DDBJ whole genome shotgun (WGS) entry which is preliminary data.</text>
</comment>
<dbReference type="Pfam" id="PF00795">
    <property type="entry name" value="CN_hydrolase"/>
    <property type="match status" value="1"/>
</dbReference>
<feature type="compositionally biased region" description="Gly residues" evidence="1">
    <location>
        <begin position="1080"/>
        <end position="1089"/>
    </location>
</feature>
<feature type="region of interest" description="Disordered" evidence="1">
    <location>
        <begin position="1073"/>
        <end position="1092"/>
    </location>
</feature>
<dbReference type="InterPro" id="IPR039703">
    <property type="entry name" value="Nta1"/>
</dbReference>
<feature type="compositionally biased region" description="Basic and acidic residues" evidence="1">
    <location>
        <begin position="600"/>
        <end position="635"/>
    </location>
</feature>
<feature type="region of interest" description="Disordered" evidence="1">
    <location>
        <begin position="310"/>
        <end position="351"/>
    </location>
</feature>
<feature type="region of interest" description="Disordered" evidence="1">
    <location>
        <begin position="457"/>
        <end position="480"/>
    </location>
</feature>
<evidence type="ECO:0000313" key="4">
    <source>
        <dbReference type="Proteomes" id="UP001174936"/>
    </source>
</evidence>
<evidence type="ECO:0000313" key="3">
    <source>
        <dbReference type="EMBL" id="KAK0651595.1"/>
    </source>
</evidence>
<dbReference type="InterPro" id="IPR003010">
    <property type="entry name" value="C-N_Hydrolase"/>
</dbReference>
<feature type="region of interest" description="Disordered" evidence="1">
    <location>
        <begin position="962"/>
        <end position="994"/>
    </location>
</feature>